<dbReference type="InterPro" id="IPR044068">
    <property type="entry name" value="CB"/>
</dbReference>
<dbReference type="Proteomes" id="UP000074382">
    <property type="component" value="Unassembled WGS sequence"/>
</dbReference>
<feature type="region of interest" description="Disordered" evidence="4">
    <location>
        <begin position="1"/>
        <end position="26"/>
    </location>
</feature>
<comment type="caution">
    <text evidence="7">The sequence shown here is derived from an EMBL/GenBank/DDBJ whole genome shotgun (WGS) entry which is preliminary data.</text>
</comment>
<dbReference type="EMBL" id="LGEM01000101">
    <property type="protein sequence ID" value="KUP96014.1"/>
    <property type="molecule type" value="Genomic_DNA"/>
</dbReference>
<evidence type="ECO:0000313" key="7">
    <source>
        <dbReference type="EMBL" id="KUP96014.1"/>
    </source>
</evidence>
<dbReference type="RefSeq" id="WP_068755590.1">
    <property type="nucleotide sequence ID" value="NZ_KQ950181.1"/>
</dbReference>
<feature type="domain" description="Tyr recombinase" evidence="5">
    <location>
        <begin position="132"/>
        <end position="339"/>
    </location>
</feature>
<dbReference type="InterPro" id="IPR013762">
    <property type="entry name" value="Integrase-like_cat_sf"/>
</dbReference>
<dbReference type="InterPro" id="IPR010998">
    <property type="entry name" value="Integrase_recombinase_N"/>
</dbReference>
<dbReference type="GO" id="GO:0003677">
    <property type="term" value="F:DNA binding"/>
    <property type="evidence" value="ECO:0007669"/>
    <property type="project" value="UniProtKB-UniRule"/>
</dbReference>
<dbReference type="OrthoDB" id="9815875at2"/>
<dbReference type="InterPro" id="IPR002104">
    <property type="entry name" value="Integrase_catalytic"/>
</dbReference>
<evidence type="ECO:0000256" key="3">
    <source>
        <dbReference type="PROSITE-ProRule" id="PRU01248"/>
    </source>
</evidence>
<dbReference type="PANTHER" id="PTHR34605:SF4">
    <property type="entry name" value="DNA ADENINE METHYLTRANSFERASE"/>
    <property type="match status" value="1"/>
</dbReference>
<accession>A0A147KFE1</accession>
<keyword evidence="1 3" id="KW-0238">DNA-binding</keyword>
<dbReference type="AlphaFoldDB" id="A0A147KFE1"/>
<dbReference type="InterPro" id="IPR052925">
    <property type="entry name" value="Phage_Integrase-like_Recomb"/>
</dbReference>
<evidence type="ECO:0000313" key="8">
    <source>
        <dbReference type="Proteomes" id="UP000074382"/>
    </source>
</evidence>
<evidence type="ECO:0000259" key="6">
    <source>
        <dbReference type="PROSITE" id="PS51900"/>
    </source>
</evidence>
<evidence type="ECO:0000256" key="1">
    <source>
        <dbReference type="ARBA" id="ARBA00023125"/>
    </source>
</evidence>
<reference evidence="8" key="1">
    <citation type="journal article" date="2017" name="Acta Aliment.">
        <title>Plant polysaccharide degrading enzyme system of Thermpbifida cellulosilytica TB100 revealed by de novo genome project data.</title>
        <authorList>
            <person name="Toth A."/>
            <person name="Baka E."/>
            <person name="Luzics S."/>
            <person name="Bata-Vidacs I."/>
            <person name="Nagy I."/>
            <person name="Balint B."/>
            <person name="Herceg R."/>
            <person name="Olasz F."/>
            <person name="Wilk T."/>
            <person name="Nagy T."/>
            <person name="Kriszt B."/>
            <person name="Nagy I."/>
            <person name="Kukolya J."/>
        </authorList>
    </citation>
    <scope>NUCLEOTIDE SEQUENCE [LARGE SCALE GENOMIC DNA]</scope>
    <source>
        <strain evidence="8">TB100</strain>
    </source>
</reference>
<keyword evidence="8" id="KW-1185">Reference proteome</keyword>
<dbReference type="InterPro" id="IPR011010">
    <property type="entry name" value="DNA_brk_join_enz"/>
</dbReference>
<evidence type="ECO:0000256" key="2">
    <source>
        <dbReference type="ARBA" id="ARBA00023172"/>
    </source>
</evidence>
<organism evidence="7 8">
    <name type="scientific">Thermobifida cellulosilytica TB100</name>
    <dbReference type="NCBI Taxonomy" id="665004"/>
    <lineage>
        <taxon>Bacteria</taxon>
        <taxon>Bacillati</taxon>
        <taxon>Actinomycetota</taxon>
        <taxon>Actinomycetes</taxon>
        <taxon>Streptosporangiales</taxon>
        <taxon>Nocardiopsidaceae</taxon>
        <taxon>Thermobifida</taxon>
    </lineage>
</organism>
<keyword evidence="2" id="KW-0233">DNA recombination</keyword>
<dbReference type="PROSITE" id="PS51898">
    <property type="entry name" value="TYR_RECOMBINASE"/>
    <property type="match status" value="1"/>
</dbReference>
<dbReference type="Pfam" id="PF00589">
    <property type="entry name" value="Phage_integrase"/>
    <property type="match status" value="1"/>
</dbReference>
<dbReference type="SUPFAM" id="SSF56349">
    <property type="entry name" value="DNA breaking-rejoining enzymes"/>
    <property type="match status" value="1"/>
</dbReference>
<evidence type="ECO:0000259" key="5">
    <source>
        <dbReference type="PROSITE" id="PS51898"/>
    </source>
</evidence>
<dbReference type="GO" id="GO:0006310">
    <property type="term" value="P:DNA recombination"/>
    <property type="evidence" value="ECO:0007669"/>
    <property type="project" value="UniProtKB-KW"/>
</dbReference>
<feature type="domain" description="Core-binding (CB)" evidence="6">
    <location>
        <begin position="23"/>
        <end position="105"/>
    </location>
</feature>
<dbReference type="SUPFAM" id="SSF47823">
    <property type="entry name" value="lambda integrase-like, N-terminal domain"/>
    <property type="match status" value="1"/>
</dbReference>
<dbReference type="PROSITE" id="PS51900">
    <property type="entry name" value="CB"/>
    <property type="match status" value="1"/>
</dbReference>
<dbReference type="Gene3D" id="1.10.150.130">
    <property type="match status" value="1"/>
</dbReference>
<dbReference type="STRING" id="665004.AC529_14510"/>
<gene>
    <name evidence="7" type="ORF">AC529_14510</name>
</gene>
<name>A0A147KFE1_THECS</name>
<evidence type="ECO:0000256" key="4">
    <source>
        <dbReference type="SAM" id="MobiDB-lite"/>
    </source>
</evidence>
<dbReference type="Gene3D" id="1.10.443.10">
    <property type="entry name" value="Intergrase catalytic core"/>
    <property type="match status" value="1"/>
</dbReference>
<protein>
    <submittedName>
        <fullName evidence="7">Integrase</fullName>
    </submittedName>
</protein>
<sequence length="343" mass="36172">MTAPQPHGPLLPAGQRAPAGTQGELSPTAAARIAEGWTANTRAAYSRDWAAFQAWCAARERSALPASAATLATYVDDLTRAVPPPAPATVDRALGTIQSHHTALGLPLDTKPARMVLRAYRRERAEAGYVPRRAPALTVEQLRAMVEAAGDGLAGLRDRTLCLLGFAMMARRSELASLDIADVRQVDEGLLARVRTSKTDRESVGADVAVPYGSLALTCPVRTTLAWIAALAEHGITSGPLLRAVDRHGRPAGSPGATVRGNGRMSGAGINHIVKTLAQRAGIDAPVTAHSLRAGAATAAAAARVPRAHIARQGRWSPNSSVVDTYIRPADQWNDHPMRHVGL</sequence>
<dbReference type="PATRIC" id="fig|665004.4.peg.2043"/>
<dbReference type="PANTHER" id="PTHR34605">
    <property type="entry name" value="PHAGE_INTEGRASE DOMAIN-CONTAINING PROTEIN"/>
    <property type="match status" value="1"/>
</dbReference>
<proteinExistence type="predicted"/>
<dbReference type="GO" id="GO:0015074">
    <property type="term" value="P:DNA integration"/>
    <property type="evidence" value="ECO:0007669"/>
    <property type="project" value="InterPro"/>
</dbReference>